<dbReference type="Gene3D" id="3.40.50.300">
    <property type="entry name" value="P-loop containing nucleotide triphosphate hydrolases"/>
    <property type="match status" value="1"/>
</dbReference>
<feature type="domain" description="Type I restriction enzyme R protein N-terminal" evidence="1">
    <location>
        <begin position="2"/>
        <end position="108"/>
    </location>
</feature>
<dbReference type="Gene3D" id="3.90.1570.30">
    <property type="match status" value="1"/>
</dbReference>
<organism evidence="2 3">
    <name type="scientific">Chryseobacterium rhizoplanae</name>
    <dbReference type="NCBI Taxonomy" id="1609531"/>
    <lineage>
        <taxon>Bacteria</taxon>
        <taxon>Pseudomonadati</taxon>
        <taxon>Bacteroidota</taxon>
        <taxon>Flavobacteriia</taxon>
        <taxon>Flavobacteriales</taxon>
        <taxon>Weeksellaceae</taxon>
        <taxon>Chryseobacterium group</taxon>
        <taxon>Chryseobacterium</taxon>
    </lineage>
</organism>
<dbReference type="RefSeq" id="WP_142719753.1">
    <property type="nucleotide sequence ID" value="NZ_FXTC01000015.1"/>
</dbReference>
<sequence>MNEEEIRGKLLLPFLNDLGFDQSEISLEKSFTIRLGKTQQTIKGRSDILCKRNGRNLFIIELKNDSISITQNDIDQGISYARSLLDDIAPFTIITNGKLTKIFDSVSRSELTGKKISEESAFWKNDYTLSSDEELRIRYEALKKFVSFSSENLKFFCKNQIQDRMGPIVGDINTPSSKFVKELYHQRQELLTVFNKFISSDAIFFGIVGHAGVGKTNVMCSLAIQNLEDKFVFFYNAAIINKSPLEHIAQDLNGVFSSKSESSLILKKLNELGRSLNKKILIFIDAIDESTNPNISLELSEIALICRNLSQVKICISCKLNIWDGILKIKGTNTHLFEELCKFHKRISDSNNNPGFLLKEFNDDEIKDIALLYKNNFNLKGDISKLLSNELRNGFFLRIFSEVYNNKQIPDKIDDKELIKNYIKESLEKTELRFQSGIRILAKVGKILMGHNYTSLEKYKDAGLDVNNLLEKLNFAIDDNLPEELFSRNILIRSNKEESYNVNFYYSKVRDYIICFHTYKLDQLNDSQFYNTIKEFYENYIGQSAIDFYMENASVSHRYILSKFKEDKAIQYVNKYNSYLEKNFKKLKKLFDPKTEGEIGIILPRDLLNGDGYALFHLQPNSSKKIRFENLTDPFSDLNRDDFLRMGINSVHGSNTSFLISNQKRIIKENLFKQLKEIINNNKLITYNSDILLLEKTYLILYYYHKKLGYELEPIDYYLPRPDIIYPINLKELRDRLYKIRANYHYKHRKGTPSLLLDKKVEEAFKTNEEIPKLCFGGDIAIFEELFKIVNILLNSGYNKIKNHHLPYPDKTIIETKELNCKSSAKSRQYIV</sequence>
<dbReference type="SUPFAM" id="SSF52540">
    <property type="entry name" value="P-loop containing nucleoside triphosphate hydrolases"/>
    <property type="match status" value="1"/>
</dbReference>
<dbReference type="Proteomes" id="UP000316916">
    <property type="component" value="Unassembled WGS sequence"/>
</dbReference>
<protein>
    <submittedName>
        <fullName evidence="2">Type I restriction enzyme R protein N terminus (HSDR_N)</fullName>
    </submittedName>
</protein>
<keyword evidence="3" id="KW-1185">Reference proteome</keyword>
<evidence type="ECO:0000259" key="1">
    <source>
        <dbReference type="Pfam" id="PF13588"/>
    </source>
</evidence>
<accession>A0A521FIJ3</accession>
<dbReference type="InterPro" id="IPR027417">
    <property type="entry name" value="P-loop_NTPase"/>
</dbReference>
<reference evidence="2 3" key="1">
    <citation type="submission" date="2017-05" db="EMBL/GenBank/DDBJ databases">
        <authorList>
            <person name="Varghese N."/>
            <person name="Submissions S."/>
        </authorList>
    </citation>
    <scope>NUCLEOTIDE SEQUENCE [LARGE SCALE GENOMIC DNA]</scope>
    <source>
        <strain evidence="2 3">DSM 29371</strain>
    </source>
</reference>
<dbReference type="AlphaFoldDB" id="A0A521FIJ3"/>
<dbReference type="EMBL" id="FXTC01000015">
    <property type="protein sequence ID" value="SMO95390.1"/>
    <property type="molecule type" value="Genomic_DNA"/>
</dbReference>
<gene>
    <name evidence="2" type="ORF">SAMN06265171_1151</name>
</gene>
<name>A0A521FIJ3_9FLAO</name>
<proteinExistence type="predicted"/>
<dbReference type="Pfam" id="PF13588">
    <property type="entry name" value="HSDR_N_2"/>
    <property type="match status" value="1"/>
</dbReference>
<dbReference type="InterPro" id="IPR029464">
    <property type="entry name" value="HSDR_N"/>
</dbReference>
<evidence type="ECO:0000313" key="2">
    <source>
        <dbReference type="EMBL" id="SMO95390.1"/>
    </source>
</evidence>
<evidence type="ECO:0000313" key="3">
    <source>
        <dbReference type="Proteomes" id="UP000316916"/>
    </source>
</evidence>